<dbReference type="SUPFAM" id="SSF54060">
    <property type="entry name" value="His-Me finger endonucleases"/>
    <property type="match status" value="1"/>
</dbReference>
<dbReference type="Pfam" id="PF01223">
    <property type="entry name" value="Endonuclease_NS"/>
    <property type="match status" value="1"/>
</dbReference>
<dbReference type="CDD" id="cd00091">
    <property type="entry name" value="NUC"/>
    <property type="match status" value="1"/>
</dbReference>
<dbReference type="EMBL" id="JH431968">
    <property type="status" value="NOT_ANNOTATED_CDS"/>
    <property type="molecule type" value="Genomic_DNA"/>
</dbReference>
<sequence>MFQAYDEDYSRISGFIKGQLAPWKNHTKIKSAYMDTYFLSNMAPQIELFNTRAWYDLECFSRYLTSRNNCVYVFTGPLFIPQTEYNTKYQVIGPNHVAVPTHFFKVIICEPSIKGNKGLACYIMPNMHIADCCPLKAFRVRLQDLQEKAGILFFNSCEQFDEIPDVCDFRRRKVQLMESVGLGGAI</sequence>
<evidence type="ECO:0000313" key="8">
    <source>
        <dbReference type="Proteomes" id="UP000014500"/>
    </source>
</evidence>
<dbReference type="GO" id="GO:0005634">
    <property type="term" value="C:nucleus"/>
    <property type="evidence" value="ECO:0007669"/>
    <property type="project" value="TreeGrafter"/>
</dbReference>
<dbReference type="EnsemblMetazoa" id="SMAR010152-RA">
    <property type="protein sequence ID" value="SMAR010152-PA"/>
    <property type="gene ID" value="SMAR010152"/>
</dbReference>
<reference evidence="8" key="1">
    <citation type="submission" date="2011-05" db="EMBL/GenBank/DDBJ databases">
        <authorList>
            <person name="Richards S.R."/>
            <person name="Qu J."/>
            <person name="Jiang H."/>
            <person name="Jhangiani S.N."/>
            <person name="Agravi P."/>
            <person name="Goodspeed R."/>
            <person name="Gross S."/>
            <person name="Mandapat C."/>
            <person name="Jackson L."/>
            <person name="Mathew T."/>
            <person name="Pu L."/>
            <person name="Thornton R."/>
            <person name="Saada N."/>
            <person name="Wilczek-Boney K.B."/>
            <person name="Lee S."/>
            <person name="Kovar C."/>
            <person name="Wu Y."/>
            <person name="Scherer S.E."/>
            <person name="Worley K.C."/>
            <person name="Muzny D.M."/>
            <person name="Gibbs R."/>
        </authorList>
    </citation>
    <scope>NUCLEOTIDE SEQUENCE</scope>
    <source>
        <strain evidence="8">Brora</strain>
    </source>
</reference>
<evidence type="ECO:0000256" key="3">
    <source>
        <dbReference type="ARBA" id="ARBA00022759"/>
    </source>
</evidence>
<dbReference type="GO" id="GO:0046872">
    <property type="term" value="F:metal ion binding"/>
    <property type="evidence" value="ECO:0007669"/>
    <property type="project" value="UniProtKB-KW"/>
</dbReference>
<comment type="similarity">
    <text evidence="1">Belongs to the DNA/RNA non-specific endonuclease family.</text>
</comment>
<dbReference type="GO" id="GO:0006309">
    <property type="term" value="P:apoptotic DNA fragmentation"/>
    <property type="evidence" value="ECO:0007669"/>
    <property type="project" value="TreeGrafter"/>
</dbReference>
<dbReference type="GO" id="GO:0004521">
    <property type="term" value="F:RNA endonuclease activity"/>
    <property type="evidence" value="ECO:0007669"/>
    <property type="project" value="TreeGrafter"/>
</dbReference>
<feature type="binding site" evidence="4">
    <location>
        <position position="50"/>
    </location>
    <ligand>
        <name>Mg(2+)</name>
        <dbReference type="ChEBI" id="CHEBI:18420"/>
        <note>catalytic</note>
    </ligand>
</feature>
<dbReference type="PANTHER" id="PTHR13966">
    <property type="entry name" value="ENDONUCLEASE RELATED"/>
    <property type="match status" value="1"/>
</dbReference>
<dbReference type="Gene3D" id="3.40.570.10">
    <property type="entry name" value="Extracellular Endonuclease, subunit A"/>
    <property type="match status" value="1"/>
</dbReference>
<reference evidence="7" key="2">
    <citation type="submission" date="2015-02" db="UniProtKB">
        <authorList>
            <consortium name="EnsemblMetazoa"/>
        </authorList>
    </citation>
    <scope>IDENTIFICATION</scope>
</reference>
<feature type="domain" description="ENPP1-3/EXOG-like endonuclease/phosphodiesterase" evidence="5">
    <location>
        <begin position="1"/>
        <end position="160"/>
    </location>
</feature>
<organism evidence="7 8">
    <name type="scientific">Strigamia maritima</name>
    <name type="common">European centipede</name>
    <name type="synonym">Geophilus maritimus</name>
    <dbReference type="NCBI Taxonomy" id="126957"/>
    <lineage>
        <taxon>Eukaryota</taxon>
        <taxon>Metazoa</taxon>
        <taxon>Ecdysozoa</taxon>
        <taxon>Arthropoda</taxon>
        <taxon>Myriapoda</taxon>
        <taxon>Chilopoda</taxon>
        <taxon>Pleurostigmophora</taxon>
        <taxon>Geophilomorpha</taxon>
        <taxon>Linotaeniidae</taxon>
        <taxon>Strigamia</taxon>
    </lineage>
</organism>
<evidence type="ECO:0000256" key="4">
    <source>
        <dbReference type="PIRSR" id="PIRSR640255-2"/>
    </source>
</evidence>
<dbReference type="SMART" id="SM00892">
    <property type="entry name" value="Endonuclease_NS"/>
    <property type="match status" value="1"/>
</dbReference>
<dbReference type="SMART" id="SM00477">
    <property type="entry name" value="NUC"/>
    <property type="match status" value="1"/>
</dbReference>
<dbReference type="InterPro" id="IPR044925">
    <property type="entry name" value="His-Me_finger_sf"/>
</dbReference>
<protein>
    <recommendedName>
        <fullName evidence="9">DNA/RNA non-specific endonuclease domain-containing protein</fullName>
    </recommendedName>
</protein>
<keyword evidence="3" id="KW-0378">Hydrolase</keyword>
<dbReference type="GO" id="GO:0000014">
    <property type="term" value="F:single-stranded DNA endodeoxyribonuclease activity"/>
    <property type="evidence" value="ECO:0007669"/>
    <property type="project" value="TreeGrafter"/>
</dbReference>
<dbReference type="OMA" id="HAYHRAS"/>
<dbReference type="Proteomes" id="UP000014500">
    <property type="component" value="Unassembled WGS sequence"/>
</dbReference>
<dbReference type="HOGENOM" id="CLU_1456217_0_0_1"/>
<proteinExistence type="inferred from homology"/>
<dbReference type="STRING" id="126957.T1J8W2"/>
<keyword evidence="3" id="KW-0255">Endonuclease</keyword>
<keyword evidence="8" id="KW-1185">Reference proteome</keyword>
<dbReference type="GO" id="GO:0005743">
    <property type="term" value="C:mitochondrial inner membrane"/>
    <property type="evidence" value="ECO:0007669"/>
    <property type="project" value="TreeGrafter"/>
</dbReference>
<evidence type="ECO:0008006" key="9">
    <source>
        <dbReference type="Google" id="ProtNLM"/>
    </source>
</evidence>
<dbReference type="InterPro" id="IPR044929">
    <property type="entry name" value="DNA/RNA_non-sp_Endonuclease_sf"/>
</dbReference>
<dbReference type="InterPro" id="IPR001604">
    <property type="entry name" value="Endo_G_ENPP1-like_dom"/>
</dbReference>
<keyword evidence="4" id="KW-0479">Metal-binding</keyword>
<keyword evidence="2" id="KW-0540">Nuclease</keyword>
<dbReference type="InterPro" id="IPR020821">
    <property type="entry name" value="ENPP1-3/EXOG-like_nuc-like"/>
</dbReference>
<dbReference type="PANTHER" id="PTHR13966:SF5">
    <property type="entry name" value="ENDONUCLEASE G, MITOCHONDRIAL"/>
    <property type="match status" value="1"/>
</dbReference>
<dbReference type="InterPro" id="IPR040255">
    <property type="entry name" value="Non-specific_endonuclease"/>
</dbReference>
<evidence type="ECO:0000256" key="1">
    <source>
        <dbReference type="ARBA" id="ARBA00010052"/>
    </source>
</evidence>
<dbReference type="GO" id="GO:0003676">
    <property type="term" value="F:nucleic acid binding"/>
    <property type="evidence" value="ECO:0007669"/>
    <property type="project" value="InterPro"/>
</dbReference>
<evidence type="ECO:0000259" key="5">
    <source>
        <dbReference type="SMART" id="SM00477"/>
    </source>
</evidence>
<accession>T1J8W2</accession>
<evidence type="ECO:0000259" key="6">
    <source>
        <dbReference type="SMART" id="SM00892"/>
    </source>
</evidence>
<dbReference type="PhylomeDB" id="T1J8W2"/>
<feature type="domain" description="DNA/RNA non-specific endonuclease/pyrophosphatase/phosphodiesterase" evidence="6">
    <location>
        <begin position="1"/>
        <end position="160"/>
    </location>
</feature>
<dbReference type="AlphaFoldDB" id="T1J8W2"/>
<dbReference type="eggNOG" id="KOG3721">
    <property type="taxonomic scope" value="Eukaryota"/>
</dbReference>
<evidence type="ECO:0000256" key="2">
    <source>
        <dbReference type="ARBA" id="ARBA00022722"/>
    </source>
</evidence>
<evidence type="ECO:0000313" key="7">
    <source>
        <dbReference type="EnsemblMetazoa" id="SMAR010152-PA"/>
    </source>
</evidence>
<name>T1J8W2_STRMM</name>